<comment type="similarity">
    <text evidence="8">Belongs to the peptidase M24A family. Methionine aminopeptidase eukaryotic type 2 subfamily.</text>
</comment>
<accession>A0AAV9IXW8</accession>
<keyword evidence="7 8" id="KW-0378">Hydrolase</keyword>
<dbReference type="Gene3D" id="1.10.10.10">
    <property type="entry name" value="Winged helix-like DNA-binding domain superfamily/Winged helix DNA-binding domain"/>
    <property type="match status" value="1"/>
</dbReference>
<dbReference type="NCBIfam" id="TIGR00501">
    <property type="entry name" value="met_pdase_II"/>
    <property type="match status" value="1"/>
</dbReference>
<feature type="binding site" evidence="8">
    <location>
        <position position="231"/>
    </location>
    <ligand>
        <name>a divalent metal cation</name>
        <dbReference type="ChEBI" id="CHEBI:60240"/>
        <label>2</label>
        <note>catalytic</note>
    </ligand>
</feature>
<comment type="caution">
    <text evidence="12">The sequence shown here is derived from an EMBL/GenBank/DDBJ whole genome shotgun (WGS) entry which is preliminary data.</text>
</comment>
<dbReference type="InterPro" id="IPR001714">
    <property type="entry name" value="Pept_M24_MAP"/>
</dbReference>
<feature type="region of interest" description="Disordered" evidence="10">
    <location>
        <begin position="1"/>
        <end position="93"/>
    </location>
</feature>
<evidence type="ECO:0000256" key="10">
    <source>
        <dbReference type="SAM" id="MobiDB-lite"/>
    </source>
</evidence>
<keyword evidence="4 8" id="KW-0031">Aminopeptidase</keyword>
<keyword evidence="13" id="KW-1185">Reference proteome</keyword>
<protein>
    <recommendedName>
        <fullName evidence="8">Methionine aminopeptidase 2</fullName>
        <shortName evidence="8">MAP 2</shortName>
        <shortName evidence="8">MetAP 2</shortName>
        <ecNumber evidence="8">3.4.11.18</ecNumber>
    </recommendedName>
    <alternativeName>
        <fullName evidence="8">Peptidase M</fullName>
    </alternativeName>
</protein>
<feature type="binding site" evidence="8">
    <location>
        <position position="231"/>
    </location>
    <ligand>
        <name>a divalent metal cation</name>
        <dbReference type="ChEBI" id="CHEBI:60240"/>
        <label>1</label>
    </ligand>
</feature>
<feature type="binding site" evidence="8">
    <location>
        <position position="300"/>
    </location>
    <ligand>
        <name>a divalent metal cation</name>
        <dbReference type="ChEBI" id="CHEBI:60240"/>
        <label>2</label>
        <note>catalytic</note>
    </ligand>
</feature>
<evidence type="ECO:0000256" key="6">
    <source>
        <dbReference type="ARBA" id="ARBA00022723"/>
    </source>
</evidence>
<dbReference type="GO" id="GO:0004239">
    <property type="term" value="F:initiator methionyl aminopeptidase activity"/>
    <property type="evidence" value="ECO:0007669"/>
    <property type="project" value="UniProtKB-UniRule"/>
</dbReference>
<dbReference type="GO" id="GO:0046872">
    <property type="term" value="F:metal ion binding"/>
    <property type="evidence" value="ECO:0007669"/>
    <property type="project" value="UniProtKB-UniRule"/>
</dbReference>
<dbReference type="HAMAP" id="MF_03175">
    <property type="entry name" value="MetAP_2_euk"/>
    <property type="match status" value="1"/>
</dbReference>
<evidence type="ECO:0000256" key="8">
    <source>
        <dbReference type="HAMAP-Rule" id="MF_03175"/>
    </source>
</evidence>
<feature type="binding site" evidence="8">
    <location>
        <position position="428"/>
    </location>
    <ligand>
        <name>a divalent metal cation</name>
        <dbReference type="ChEBI" id="CHEBI:60240"/>
        <label>2</label>
        <note>catalytic</note>
    </ligand>
</feature>
<gene>
    <name evidence="12" type="ORF">CDCA_CDCA11G3129</name>
</gene>
<sequence>MPPTEAGEETGDASAVEQVAEQLDGSLQTGGLDESDEEAGNGAVMERKRKRRGKRGGRKKGTDASTAASTEATVANGDASSTSSVAAHPSLRGISHDFPDGVYPAGEQQDYVGEQAYRTTSAECREQERLLVDVVGAARKAAEVHRRVRAYMRPRIRPGVRLIDMCEQLEAASRALIEADGLEAGIAFPTGCSLNHVAAHYTPNKGDTTVLQASDVMKVDFGVHVRGHIMDCAFTVAFDERYAPLLEAVREATNAGVREAGIDVRLSDIGAAVQEVMESHEIELNGQVHRVRCVRNLSGHSIGPYHIHAGKTVPIVRGPASGRMEENEFYAIETFGSTGRGHVHDEGECSHYMKVYDAPIMPLRLPRARQLFSTINKHFGTLAFCRRYLDRLGEERYLLALKHLCDAGVVEPYPPLADVPGSYTAQFEHTLLLRPTAKEVLTRGDDY</sequence>
<keyword evidence="6 8" id="KW-0479">Metal-binding</keyword>
<evidence type="ECO:0000256" key="5">
    <source>
        <dbReference type="ARBA" id="ARBA00022670"/>
    </source>
</evidence>
<comment type="cofactor">
    <cofactor evidence="3">
        <name>Fe(2+)</name>
        <dbReference type="ChEBI" id="CHEBI:29033"/>
    </cofactor>
</comment>
<dbReference type="InterPro" id="IPR000994">
    <property type="entry name" value="Pept_M24"/>
</dbReference>
<dbReference type="Proteomes" id="UP001301350">
    <property type="component" value="Unassembled WGS sequence"/>
</dbReference>
<dbReference type="GO" id="GO:0070006">
    <property type="term" value="F:metalloaminopeptidase activity"/>
    <property type="evidence" value="ECO:0007669"/>
    <property type="project" value="UniProtKB-UniRule"/>
</dbReference>
<dbReference type="Gene3D" id="3.90.230.10">
    <property type="entry name" value="Creatinase/methionine aminopeptidase superfamily"/>
    <property type="match status" value="1"/>
</dbReference>
<dbReference type="InterPro" id="IPR050247">
    <property type="entry name" value="Met_Aminopeptidase_Type2"/>
</dbReference>
<feature type="binding site" evidence="8">
    <location>
        <position position="308"/>
    </location>
    <ligand>
        <name>substrate</name>
    </ligand>
</feature>
<evidence type="ECO:0000256" key="1">
    <source>
        <dbReference type="ARBA" id="ARBA00000294"/>
    </source>
</evidence>
<dbReference type="InterPro" id="IPR036390">
    <property type="entry name" value="WH_DNA-bd_sf"/>
</dbReference>
<keyword evidence="5 8" id="KW-0645">Protease</keyword>
<feature type="compositionally biased region" description="Acidic residues" evidence="10">
    <location>
        <begin position="1"/>
        <end position="11"/>
    </location>
</feature>
<evidence type="ECO:0000256" key="7">
    <source>
        <dbReference type="ARBA" id="ARBA00022801"/>
    </source>
</evidence>
<dbReference type="AlphaFoldDB" id="A0AAV9IXW8"/>
<dbReference type="InterPro" id="IPR002468">
    <property type="entry name" value="Pept_M24A_MAP2"/>
</dbReference>
<feature type="binding site" evidence="8">
    <location>
        <position position="428"/>
    </location>
    <ligand>
        <name>a divalent metal cation</name>
        <dbReference type="ChEBI" id="CHEBI:60240"/>
        <label>1</label>
    </ligand>
</feature>
<evidence type="ECO:0000256" key="9">
    <source>
        <dbReference type="RuleBase" id="RU003653"/>
    </source>
</evidence>
<comment type="function">
    <text evidence="8 9">Cotranslationally removes the N-terminal methionine from nascent proteins. The N-terminal methionine is often cleaved when the second residue in the primary sequence is small and uncharged (Met-Ala-, Cys, Gly, Pro, Ser, Thr, or Val).</text>
</comment>
<dbReference type="EMBL" id="JANCYW010000011">
    <property type="protein sequence ID" value="KAK4537104.1"/>
    <property type="molecule type" value="Genomic_DNA"/>
</dbReference>
<organism evidence="12 13">
    <name type="scientific">Cyanidium caldarium</name>
    <name type="common">Red alga</name>
    <dbReference type="NCBI Taxonomy" id="2771"/>
    <lineage>
        <taxon>Eukaryota</taxon>
        <taxon>Rhodophyta</taxon>
        <taxon>Bangiophyceae</taxon>
        <taxon>Cyanidiales</taxon>
        <taxon>Cyanidiaceae</taxon>
        <taxon>Cyanidium</taxon>
    </lineage>
</organism>
<dbReference type="InterPro" id="IPR036388">
    <property type="entry name" value="WH-like_DNA-bd_sf"/>
</dbReference>
<dbReference type="SUPFAM" id="SSF55920">
    <property type="entry name" value="Creatinase/aminopeptidase"/>
    <property type="match status" value="1"/>
</dbReference>
<feature type="compositionally biased region" description="Basic residues" evidence="10">
    <location>
        <begin position="47"/>
        <end position="59"/>
    </location>
</feature>
<dbReference type="GO" id="GO:0005737">
    <property type="term" value="C:cytoplasm"/>
    <property type="evidence" value="ECO:0007669"/>
    <property type="project" value="UniProtKB-SubCell"/>
</dbReference>
<feature type="binding site" evidence="8">
    <location>
        <position position="200"/>
    </location>
    <ligand>
        <name>substrate</name>
    </ligand>
</feature>
<dbReference type="InterPro" id="IPR036005">
    <property type="entry name" value="Creatinase/aminopeptidase-like"/>
</dbReference>
<dbReference type="GO" id="GO:0006508">
    <property type="term" value="P:proteolysis"/>
    <property type="evidence" value="ECO:0007669"/>
    <property type="project" value="UniProtKB-KW"/>
</dbReference>
<comment type="cofactor">
    <cofactor evidence="8">
        <name>Co(2+)</name>
        <dbReference type="ChEBI" id="CHEBI:48828"/>
    </cofactor>
    <cofactor evidence="8">
        <name>Zn(2+)</name>
        <dbReference type="ChEBI" id="CHEBI:29105"/>
    </cofactor>
    <cofactor evidence="8">
        <name>Mn(2+)</name>
        <dbReference type="ChEBI" id="CHEBI:29035"/>
    </cofactor>
    <cofactor evidence="8">
        <name>Fe(2+)</name>
        <dbReference type="ChEBI" id="CHEBI:29033"/>
    </cofactor>
    <text evidence="8">Binds 2 divalent metal cations per subunit. Has a high-affinity and a low affinity metal-binding site. The true nature of the physiological cofactor is under debate. The enzyme is active with cobalt, zinc, manganese or divalent iron ions. Most likely, methionine aminopeptidases function as mononuclear Fe(2+)-metalloproteases under physiological conditions, and the catalytically relevant metal-binding site has been assigned to the histidine-containing high-affinity site.</text>
</comment>
<proteinExistence type="inferred from homology"/>
<evidence type="ECO:0000259" key="11">
    <source>
        <dbReference type="Pfam" id="PF00557"/>
    </source>
</evidence>
<dbReference type="CDD" id="cd01088">
    <property type="entry name" value="MetAP2"/>
    <property type="match status" value="1"/>
</dbReference>
<evidence type="ECO:0000256" key="4">
    <source>
        <dbReference type="ARBA" id="ARBA00022438"/>
    </source>
</evidence>
<dbReference type="Pfam" id="PF00557">
    <property type="entry name" value="Peptidase_M24"/>
    <property type="match status" value="1"/>
</dbReference>
<name>A0AAV9IXW8_CYACA</name>
<feature type="compositionally biased region" description="Low complexity" evidence="10">
    <location>
        <begin position="63"/>
        <end position="75"/>
    </location>
</feature>
<dbReference type="PRINTS" id="PR00599">
    <property type="entry name" value="MAPEPTIDASE"/>
</dbReference>
<evidence type="ECO:0000313" key="12">
    <source>
        <dbReference type="EMBL" id="KAK4537104.1"/>
    </source>
</evidence>
<dbReference type="PANTHER" id="PTHR45777:SF2">
    <property type="entry name" value="METHIONINE AMINOPEPTIDASE 2"/>
    <property type="match status" value="1"/>
</dbReference>
<comment type="cofactor">
    <cofactor evidence="2">
        <name>Mn(2+)</name>
        <dbReference type="ChEBI" id="CHEBI:29035"/>
    </cofactor>
</comment>
<dbReference type="EC" id="3.4.11.18" evidence="8"/>
<dbReference type="PANTHER" id="PTHR45777">
    <property type="entry name" value="METHIONINE AMINOPEPTIDASE 2"/>
    <property type="match status" value="1"/>
</dbReference>
<keyword evidence="8" id="KW-0963">Cytoplasm</keyword>
<reference evidence="12 13" key="1">
    <citation type="submission" date="2022-07" db="EMBL/GenBank/DDBJ databases">
        <title>Genome-wide signatures of adaptation to extreme environments.</title>
        <authorList>
            <person name="Cho C.H."/>
            <person name="Yoon H.S."/>
        </authorList>
    </citation>
    <scope>NUCLEOTIDE SEQUENCE [LARGE SCALE GENOMIC DNA]</scope>
    <source>
        <strain evidence="12 13">DBV 063 E5</strain>
    </source>
</reference>
<comment type="subcellular location">
    <subcellularLocation>
        <location evidence="8">Cytoplasm</location>
    </subcellularLocation>
</comment>
<evidence type="ECO:0000313" key="13">
    <source>
        <dbReference type="Proteomes" id="UP001301350"/>
    </source>
</evidence>
<feature type="domain" description="Peptidase M24" evidence="11">
    <location>
        <begin position="138"/>
        <end position="339"/>
    </location>
</feature>
<comment type="catalytic activity">
    <reaction evidence="1 8 9">
        <text>Release of N-terminal amino acids, preferentially methionine, from peptides and arylamides.</text>
        <dbReference type="EC" id="3.4.11.18"/>
    </reaction>
</comment>
<feature type="binding site" evidence="8">
    <location>
        <position position="333"/>
    </location>
    <ligand>
        <name>a divalent metal cation</name>
        <dbReference type="ChEBI" id="CHEBI:60240"/>
        <label>2</label>
        <note>catalytic</note>
    </ligand>
</feature>
<evidence type="ECO:0000256" key="3">
    <source>
        <dbReference type="ARBA" id="ARBA00001954"/>
    </source>
</evidence>
<evidence type="ECO:0000256" key="2">
    <source>
        <dbReference type="ARBA" id="ARBA00001936"/>
    </source>
</evidence>
<dbReference type="SUPFAM" id="SSF46785">
    <property type="entry name" value="Winged helix' DNA-binding domain"/>
    <property type="match status" value="1"/>
</dbReference>
<feature type="binding site" evidence="8">
    <location>
        <position position="220"/>
    </location>
    <ligand>
        <name>a divalent metal cation</name>
        <dbReference type="ChEBI" id="CHEBI:60240"/>
        <label>1</label>
    </ligand>
</feature>